<comment type="subcellular location">
    <subcellularLocation>
        <location evidence="1">Membrane</location>
    </subcellularLocation>
</comment>
<dbReference type="InterPro" id="IPR002641">
    <property type="entry name" value="PNPLA_dom"/>
</dbReference>
<dbReference type="EMBL" id="BMFD01000001">
    <property type="protein sequence ID" value="GGC25874.1"/>
    <property type="molecule type" value="Genomic_DNA"/>
</dbReference>
<dbReference type="InterPro" id="IPR050301">
    <property type="entry name" value="NTE"/>
</dbReference>
<proteinExistence type="inferred from homology"/>
<keyword evidence="8" id="KW-0472">Membrane</keyword>
<comment type="caution">
    <text evidence="12">The sequence shown here is derived from an EMBL/GenBank/DDBJ whole genome shotgun (WGS) entry which is preliminary data.</text>
</comment>
<evidence type="ECO:0000256" key="6">
    <source>
        <dbReference type="ARBA" id="ARBA00022989"/>
    </source>
</evidence>
<evidence type="ECO:0000259" key="10">
    <source>
        <dbReference type="PROSITE" id="PS50042"/>
    </source>
</evidence>
<evidence type="ECO:0000256" key="3">
    <source>
        <dbReference type="ARBA" id="ARBA00022692"/>
    </source>
</evidence>
<evidence type="ECO:0000256" key="8">
    <source>
        <dbReference type="ARBA" id="ARBA00023136"/>
    </source>
</evidence>
<keyword evidence="6" id="KW-1133">Transmembrane helix</keyword>
<dbReference type="InterPro" id="IPR016035">
    <property type="entry name" value="Acyl_Trfase/lysoPLipase"/>
</dbReference>
<keyword evidence="3" id="KW-0812">Transmembrane</keyword>
<feature type="domain" description="Cyclic nucleotide-binding" evidence="10">
    <location>
        <begin position="18"/>
        <end position="137"/>
    </location>
</feature>
<dbReference type="InterPro" id="IPR018490">
    <property type="entry name" value="cNMP-bd_dom_sf"/>
</dbReference>
<dbReference type="InterPro" id="IPR056556">
    <property type="entry name" value="NTE1_P-loop_dom"/>
</dbReference>
<evidence type="ECO:0000256" key="4">
    <source>
        <dbReference type="ARBA" id="ARBA00022801"/>
    </source>
</evidence>
<accession>A0ABQ1LNE0</accession>
<dbReference type="SMART" id="SM00100">
    <property type="entry name" value="cNMP"/>
    <property type="match status" value="1"/>
</dbReference>
<feature type="domain" description="PNPLA" evidence="11">
    <location>
        <begin position="316"/>
        <end position="477"/>
    </location>
</feature>
<keyword evidence="4 9" id="KW-0378">Hydrolase</keyword>
<dbReference type="Proteomes" id="UP000635885">
    <property type="component" value="Unassembled WGS sequence"/>
</dbReference>
<dbReference type="Gene3D" id="3.40.1090.10">
    <property type="entry name" value="Cytosolic phospholipase A2 catalytic domain"/>
    <property type="match status" value="2"/>
</dbReference>
<feature type="short sequence motif" description="GXSXG" evidence="9">
    <location>
        <begin position="347"/>
        <end position="351"/>
    </location>
</feature>
<dbReference type="Pfam" id="PF24179">
    <property type="entry name" value="NTE_Ploop"/>
    <property type="match status" value="1"/>
</dbReference>
<organism evidence="12 13">
    <name type="scientific">Belliella aquatica</name>
    <dbReference type="NCBI Taxonomy" id="1323734"/>
    <lineage>
        <taxon>Bacteria</taxon>
        <taxon>Pseudomonadati</taxon>
        <taxon>Bacteroidota</taxon>
        <taxon>Cytophagia</taxon>
        <taxon>Cytophagales</taxon>
        <taxon>Cyclobacteriaceae</taxon>
        <taxon>Belliella</taxon>
    </lineage>
</organism>
<dbReference type="SUPFAM" id="SSF52151">
    <property type="entry name" value="FabD/lysophospholipase-like"/>
    <property type="match status" value="1"/>
</dbReference>
<comment type="similarity">
    <text evidence="2">Belongs to the NTE family.</text>
</comment>
<sequence length="593" mass="66537">MADISNPENYPHQLLQKLFEEMDPASLQEIYQKGKKIKLKAGEYLFKQGDSKNELFIVISGRLRATSQEKGGTVILGDIAEGEPVGEIALFTKEPRMASVVAIRNSSVLQIGQEQYKDIVQKYPDFASALTNFIIKRLRRNILQQHVEAAPKNITIIPLQGDLDLSYWVNAIQENLSKSFGSVNPFYMPLDGEKSFGEAFEAIENHAGINILIADQTNPEWTKHCLAYADLVVVASNFYADPNLYEIEKEHHLYEKHILNKKTYLLLLHQNEHKTPTGTSMWFQDRAFHLHIHARKGNQKDLNRLCRIITNQAVGLILGGTGVKGYAHVGAVKALLESGVEIDFVGGSSAGALYGISMAYADFDFGKIDEICENASEKELSVNDYFLSVFSSTSEKNISAFMKSIFGKTNLEDLWINSYCVSATVSNSEVKIHRHGPVWQHVQASFSLPGIFPPVVIGDQLHIDAGTSDGLPVDPMYQFPVKHIIAISLSGTEPQDVNNKDIPSIWKQIKGTFSKTKKFDDPVVTSVLLNSMTFKSIQKEEITKSKVSLYFDINLRAVSMLDDSKWKKVIKKGHDQIKSYLDELDDENRFWKG</sequence>
<dbReference type="PANTHER" id="PTHR14226">
    <property type="entry name" value="NEUROPATHY TARGET ESTERASE/SWISS CHEESE D.MELANOGASTER"/>
    <property type="match status" value="1"/>
</dbReference>
<dbReference type="Gene3D" id="2.60.120.10">
    <property type="entry name" value="Jelly Rolls"/>
    <property type="match status" value="1"/>
</dbReference>
<evidence type="ECO:0000259" key="11">
    <source>
        <dbReference type="PROSITE" id="PS51635"/>
    </source>
</evidence>
<name>A0ABQ1LNE0_9BACT</name>
<feature type="active site" description="Nucleophile" evidence="9">
    <location>
        <position position="349"/>
    </location>
</feature>
<evidence type="ECO:0000256" key="2">
    <source>
        <dbReference type="ARBA" id="ARBA00006636"/>
    </source>
</evidence>
<keyword evidence="5 9" id="KW-0442">Lipid degradation</keyword>
<dbReference type="SUPFAM" id="SSF51206">
    <property type="entry name" value="cAMP-binding domain-like"/>
    <property type="match status" value="1"/>
</dbReference>
<protein>
    <submittedName>
        <fullName evidence="12">Patatin</fullName>
    </submittedName>
</protein>
<dbReference type="Pfam" id="PF00027">
    <property type="entry name" value="cNMP_binding"/>
    <property type="match status" value="1"/>
</dbReference>
<comment type="caution">
    <text evidence="9">Lacks conserved residue(s) required for the propagation of feature annotation.</text>
</comment>
<dbReference type="Pfam" id="PF01734">
    <property type="entry name" value="Patatin"/>
    <property type="match status" value="1"/>
</dbReference>
<evidence type="ECO:0000256" key="9">
    <source>
        <dbReference type="PROSITE-ProRule" id="PRU01161"/>
    </source>
</evidence>
<evidence type="ECO:0000313" key="12">
    <source>
        <dbReference type="EMBL" id="GGC25874.1"/>
    </source>
</evidence>
<evidence type="ECO:0000313" key="13">
    <source>
        <dbReference type="Proteomes" id="UP000635885"/>
    </source>
</evidence>
<dbReference type="InterPro" id="IPR014710">
    <property type="entry name" value="RmlC-like_jellyroll"/>
</dbReference>
<reference evidence="13" key="1">
    <citation type="journal article" date="2019" name="Int. J. Syst. Evol. Microbiol.">
        <title>The Global Catalogue of Microorganisms (GCM) 10K type strain sequencing project: providing services to taxonomists for standard genome sequencing and annotation.</title>
        <authorList>
            <consortium name="The Broad Institute Genomics Platform"/>
            <consortium name="The Broad Institute Genome Sequencing Center for Infectious Disease"/>
            <person name="Wu L."/>
            <person name="Ma J."/>
        </authorList>
    </citation>
    <scope>NUCLEOTIDE SEQUENCE [LARGE SCALE GENOMIC DNA]</scope>
    <source>
        <strain evidence="13">CGMCC 1.12479</strain>
    </source>
</reference>
<dbReference type="RefSeq" id="WP_188438559.1">
    <property type="nucleotide sequence ID" value="NZ_BMFD01000001.1"/>
</dbReference>
<evidence type="ECO:0000256" key="7">
    <source>
        <dbReference type="ARBA" id="ARBA00023098"/>
    </source>
</evidence>
<dbReference type="InterPro" id="IPR000595">
    <property type="entry name" value="cNMP-bd_dom"/>
</dbReference>
<feature type="active site" description="Proton acceptor" evidence="9">
    <location>
        <position position="464"/>
    </location>
</feature>
<keyword evidence="7 9" id="KW-0443">Lipid metabolism</keyword>
<evidence type="ECO:0000256" key="5">
    <source>
        <dbReference type="ARBA" id="ARBA00022963"/>
    </source>
</evidence>
<feature type="short sequence motif" description="GXGXXG" evidence="9">
    <location>
        <begin position="320"/>
        <end position="325"/>
    </location>
</feature>
<evidence type="ECO:0000256" key="1">
    <source>
        <dbReference type="ARBA" id="ARBA00004370"/>
    </source>
</evidence>
<dbReference type="PANTHER" id="PTHR14226:SF29">
    <property type="entry name" value="NEUROPATHY TARGET ESTERASE SWS"/>
    <property type="match status" value="1"/>
</dbReference>
<dbReference type="PROSITE" id="PS50042">
    <property type="entry name" value="CNMP_BINDING_3"/>
    <property type="match status" value="1"/>
</dbReference>
<keyword evidence="13" id="KW-1185">Reference proteome</keyword>
<dbReference type="PROSITE" id="PS51635">
    <property type="entry name" value="PNPLA"/>
    <property type="match status" value="1"/>
</dbReference>
<dbReference type="CDD" id="cd00038">
    <property type="entry name" value="CAP_ED"/>
    <property type="match status" value="1"/>
</dbReference>
<gene>
    <name evidence="12" type="ORF">GCM10010993_01200</name>
</gene>